<proteinExistence type="predicted"/>
<comment type="caution">
    <text evidence="2">The sequence shown here is derived from an EMBL/GenBank/DDBJ whole genome shotgun (WGS) entry which is preliminary data.</text>
</comment>
<feature type="domain" description="PiggyBac transposable element-derived protein" evidence="1">
    <location>
        <begin position="24"/>
        <end position="112"/>
    </location>
</feature>
<organism evidence="2 3">
    <name type="scientific">Ignelater luminosus</name>
    <name type="common">Cucubano</name>
    <name type="synonym">Pyrophorus luminosus</name>
    <dbReference type="NCBI Taxonomy" id="2038154"/>
    <lineage>
        <taxon>Eukaryota</taxon>
        <taxon>Metazoa</taxon>
        <taxon>Ecdysozoa</taxon>
        <taxon>Arthropoda</taxon>
        <taxon>Hexapoda</taxon>
        <taxon>Insecta</taxon>
        <taxon>Pterygota</taxon>
        <taxon>Neoptera</taxon>
        <taxon>Endopterygota</taxon>
        <taxon>Coleoptera</taxon>
        <taxon>Polyphaga</taxon>
        <taxon>Elateriformia</taxon>
        <taxon>Elateroidea</taxon>
        <taxon>Elateridae</taxon>
        <taxon>Agrypninae</taxon>
        <taxon>Pyrophorini</taxon>
        <taxon>Ignelater</taxon>
    </lineage>
</organism>
<gene>
    <name evidence="2" type="ORF">ILUMI_04006</name>
</gene>
<dbReference type="AlphaFoldDB" id="A0A8K0DF65"/>
<keyword evidence="3" id="KW-1185">Reference proteome</keyword>
<dbReference type="Pfam" id="PF13843">
    <property type="entry name" value="DDE_Tnp_1_7"/>
    <property type="match status" value="1"/>
</dbReference>
<accession>A0A8K0DF65</accession>
<dbReference type="OrthoDB" id="6629749at2759"/>
<name>A0A8K0DF65_IGNLU</name>
<sequence length="115" mass="13143">MKQSSHFTDLGGLPRFILDMTTPSPSDLFHLLIDDEVSEHIVFEINLSAEHAYQLSGKTYKRTDVDEIKTFIGINLLVGIKKLPPYLDHCSKLTTLHRFGWLLSNIHFNNNSIMT</sequence>
<dbReference type="Proteomes" id="UP000801492">
    <property type="component" value="Unassembled WGS sequence"/>
</dbReference>
<dbReference type="InterPro" id="IPR029526">
    <property type="entry name" value="PGBD"/>
</dbReference>
<protein>
    <recommendedName>
        <fullName evidence="1">PiggyBac transposable element-derived protein domain-containing protein</fullName>
    </recommendedName>
</protein>
<reference evidence="2" key="1">
    <citation type="submission" date="2019-08" db="EMBL/GenBank/DDBJ databases">
        <title>The genome of the North American firefly Photinus pyralis.</title>
        <authorList>
            <consortium name="Photinus pyralis genome working group"/>
            <person name="Fallon T.R."/>
            <person name="Sander Lower S.E."/>
            <person name="Weng J.-K."/>
        </authorList>
    </citation>
    <scope>NUCLEOTIDE SEQUENCE</scope>
    <source>
        <strain evidence="2">TRF0915ILg1</strain>
        <tissue evidence="2">Whole body</tissue>
    </source>
</reference>
<dbReference type="EMBL" id="VTPC01001378">
    <property type="protein sequence ID" value="KAF2902181.1"/>
    <property type="molecule type" value="Genomic_DNA"/>
</dbReference>
<evidence type="ECO:0000313" key="2">
    <source>
        <dbReference type="EMBL" id="KAF2902181.1"/>
    </source>
</evidence>
<evidence type="ECO:0000259" key="1">
    <source>
        <dbReference type="Pfam" id="PF13843"/>
    </source>
</evidence>
<evidence type="ECO:0000313" key="3">
    <source>
        <dbReference type="Proteomes" id="UP000801492"/>
    </source>
</evidence>